<name>B9Y8I3_9FIRM</name>
<dbReference type="STRING" id="545696.HOLDEFILI_02130"/>
<evidence type="ECO:0000313" key="1">
    <source>
        <dbReference type="EMBL" id="EEF67705.1"/>
    </source>
</evidence>
<evidence type="ECO:0000313" key="2">
    <source>
        <dbReference type="Proteomes" id="UP000005950"/>
    </source>
</evidence>
<comment type="caution">
    <text evidence="1">The sequence shown here is derived from an EMBL/GenBank/DDBJ whole genome shotgun (WGS) entry which is preliminary data.</text>
</comment>
<proteinExistence type="predicted"/>
<protein>
    <submittedName>
        <fullName evidence="1">Uncharacterized protein</fullName>
    </submittedName>
</protein>
<dbReference type="HOGENOM" id="CLU_753929_0_0_9"/>
<organism evidence="1 2">
    <name type="scientific">Holdemania filiformis DSM 12042</name>
    <dbReference type="NCBI Taxonomy" id="545696"/>
    <lineage>
        <taxon>Bacteria</taxon>
        <taxon>Bacillati</taxon>
        <taxon>Bacillota</taxon>
        <taxon>Erysipelotrichia</taxon>
        <taxon>Erysipelotrichales</taxon>
        <taxon>Erysipelotrichaceae</taxon>
        <taxon>Holdemania</taxon>
    </lineage>
</organism>
<accession>B9Y8I3</accession>
<reference evidence="1 2" key="1">
    <citation type="submission" date="2008-12" db="EMBL/GenBank/DDBJ databases">
        <authorList>
            <person name="Fulton L."/>
            <person name="Clifton S."/>
            <person name="Fulton B."/>
            <person name="Xu J."/>
            <person name="Minx P."/>
            <person name="Pepin K.H."/>
            <person name="Johnson M."/>
            <person name="Bhonagiri V."/>
            <person name="Nash W.E."/>
            <person name="Mardis E.R."/>
            <person name="Wilson R.K."/>
        </authorList>
    </citation>
    <scope>NUCLEOTIDE SEQUENCE [LARGE SCALE GENOMIC DNA]</scope>
    <source>
        <strain evidence="1 2">DSM 12042</strain>
    </source>
</reference>
<dbReference type="EMBL" id="ACCF01000126">
    <property type="protein sequence ID" value="EEF67705.1"/>
    <property type="molecule type" value="Genomic_DNA"/>
</dbReference>
<sequence length="367" mass="42971">MINVISGPEIEVSVMKKICTFNSRKYSVYLQCYTEKYHLLFLASGNNLIVFSLEQLTIIHTLKNFGHVEEMVLTKSEDYIVLSVAKEGDFYDCYQLNLVEIEKEINYEFVGQVIGNQSFALSLYKFENSVLLAMKDKIVLYDCEERKIISEVPEKFPSNIVVKLSEDVDSDLIYVQYVSGYNVISRSYMLKDNSFQCANIEKLEYTTHYSRTGNLRIIHYLEPRDKKKPEFIIENIQEKKKVEFYSEGGIIWNFKLSLSEKYLWITKNIADKRNQFGTMCGLLLRTDSTNVNQLGVDSVSFNEFNFDEYLNYMTTNDYQLDHSKYFSRLAIYKVEESDKLNVEFSKISTKKLPKIRVDDTGCKDYWI</sequence>
<dbReference type="Proteomes" id="UP000005950">
    <property type="component" value="Unassembled WGS sequence"/>
</dbReference>
<reference evidence="1 2" key="2">
    <citation type="submission" date="2009-02" db="EMBL/GenBank/DDBJ databases">
        <title>Draft genome sequence of Holdemania filiformis DSM 12042.</title>
        <authorList>
            <person name="Sudarsanam P."/>
            <person name="Ley R."/>
            <person name="Guruge J."/>
            <person name="Turnbaugh P.J."/>
            <person name="Mahowald M."/>
            <person name="Liep D."/>
            <person name="Gordon J."/>
        </authorList>
    </citation>
    <scope>NUCLEOTIDE SEQUENCE [LARGE SCALE GENOMIC DNA]</scope>
    <source>
        <strain evidence="1 2">DSM 12042</strain>
    </source>
</reference>
<dbReference type="AlphaFoldDB" id="B9Y8I3"/>
<gene>
    <name evidence="1" type="ORF">HOLDEFILI_02130</name>
</gene>